<dbReference type="CDD" id="cd00996">
    <property type="entry name" value="PBP2_AatB_like"/>
    <property type="match status" value="1"/>
</dbReference>
<keyword evidence="1" id="KW-0732">Signal</keyword>
<keyword evidence="4" id="KW-1185">Reference proteome</keyword>
<dbReference type="InterPro" id="IPR001638">
    <property type="entry name" value="Solute-binding_3/MltF_N"/>
</dbReference>
<organism evidence="3 4">
    <name type="scientific">Apilactobacillus ozensis DSM 23829 = JCM 17196</name>
    <dbReference type="NCBI Taxonomy" id="1423781"/>
    <lineage>
        <taxon>Bacteria</taxon>
        <taxon>Bacillati</taxon>
        <taxon>Bacillota</taxon>
        <taxon>Bacilli</taxon>
        <taxon>Lactobacillales</taxon>
        <taxon>Lactobacillaceae</taxon>
        <taxon>Apilactobacillus</taxon>
    </lineage>
</organism>
<protein>
    <recommendedName>
        <fullName evidence="2">Solute-binding protein family 3/N-terminal domain-containing protein</fullName>
    </recommendedName>
</protein>
<dbReference type="SUPFAM" id="SSF53850">
    <property type="entry name" value="Periplasmic binding protein-like II"/>
    <property type="match status" value="1"/>
</dbReference>
<dbReference type="OrthoDB" id="9775197at2"/>
<evidence type="ECO:0000256" key="1">
    <source>
        <dbReference type="ARBA" id="ARBA00022729"/>
    </source>
</evidence>
<sequence>MFMILLSTSLLSSCSIKNNDNNNWNSIKKEHKVVIGLDATFVPMGYENQQGKITGFDVDVANAVFKQYDVKPIFQPIDWSMNVTELRNNTIDLIWNGFSINSQREKVVNFTKPYLSNDQVLVTMRDSNINSLNQMHNKTLGVQAGSSGLNELNNNPKILKDCIKNRTPVLYNSFTNAFIDLSSRRVDGLLIDSTYANYYVSHQKNPKAFAIKHTNFPKEYFAVGARKGDYEITSAINKGLDKISKNGELKKICQKWFGKEYESPLLNKQEE</sequence>
<evidence type="ECO:0000259" key="2">
    <source>
        <dbReference type="SMART" id="SM00062"/>
    </source>
</evidence>
<dbReference type="Pfam" id="PF00497">
    <property type="entry name" value="SBP_bac_3"/>
    <property type="match status" value="1"/>
</dbReference>
<comment type="caution">
    <text evidence="3">The sequence shown here is derived from an EMBL/GenBank/DDBJ whole genome shotgun (WGS) entry which is preliminary data.</text>
</comment>
<dbReference type="EMBL" id="AYYQ01000018">
    <property type="protein sequence ID" value="KRM68697.1"/>
    <property type="molecule type" value="Genomic_DNA"/>
</dbReference>
<dbReference type="PANTHER" id="PTHR35936">
    <property type="entry name" value="MEMBRANE-BOUND LYTIC MUREIN TRANSGLYCOSYLASE F"/>
    <property type="match status" value="1"/>
</dbReference>
<evidence type="ECO:0000313" key="4">
    <source>
        <dbReference type="Proteomes" id="UP000052012"/>
    </source>
</evidence>
<dbReference type="PATRIC" id="fig|1423781.4.peg.1054"/>
<name>A0A0R2AY56_9LACO</name>
<dbReference type="AlphaFoldDB" id="A0A0R2AY56"/>
<proteinExistence type="predicted"/>
<evidence type="ECO:0000313" key="3">
    <source>
        <dbReference type="EMBL" id="KRM68697.1"/>
    </source>
</evidence>
<dbReference type="SMART" id="SM00062">
    <property type="entry name" value="PBPb"/>
    <property type="match status" value="1"/>
</dbReference>
<dbReference type="PANTHER" id="PTHR35936:SF34">
    <property type="entry name" value="ABC TRANSPORTER EXTRACELLULAR-BINDING PROTEIN YCKB-RELATED"/>
    <property type="match status" value="1"/>
</dbReference>
<dbReference type="Proteomes" id="UP000052012">
    <property type="component" value="Unassembled WGS sequence"/>
</dbReference>
<reference evidence="3 4" key="1">
    <citation type="journal article" date="2015" name="Genome Announc.">
        <title>Expanding the biotechnology potential of lactobacilli through comparative genomics of 213 strains and associated genera.</title>
        <authorList>
            <person name="Sun Z."/>
            <person name="Harris H.M."/>
            <person name="McCann A."/>
            <person name="Guo C."/>
            <person name="Argimon S."/>
            <person name="Zhang W."/>
            <person name="Yang X."/>
            <person name="Jeffery I.B."/>
            <person name="Cooney J.C."/>
            <person name="Kagawa T.F."/>
            <person name="Liu W."/>
            <person name="Song Y."/>
            <person name="Salvetti E."/>
            <person name="Wrobel A."/>
            <person name="Rasinkangas P."/>
            <person name="Parkhill J."/>
            <person name="Rea M.C."/>
            <person name="O'Sullivan O."/>
            <person name="Ritari J."/>
            <person name="Douillard F.P."/>
            <person name="Paul Ross R."/>
            <person name="Yang R."/>
            <person name="Briner A.E."/>
            <person name="Felis G.E."/>
            <person name="de Vos W.M."/>
            <person name="Barrangou R."/>
            <person name="Klaenhammer T.R."/>
            <person name="Caufield P.W."/>
            <person name="Cui Y."/>
            <person name="Zhang H."/>
            <person name="O'Toole P.W."/>
        </authorList>
    </citation>
    <scope>NUCLEOTIDE SEQUENCE [LARGE SCALE GENOMIC DNA]</scope>
    <source>
        <strain evidence="3 4">DSM 23829</strain>
    </source>
</reference>
<accession>A0A0R2AY56</accession>
<dbReference type="STRING" id="1423781.FD06_GL001017"/>
<feature type="domain" description="Solute-binding protein family 3/N-terminal" evidence="2">
    <location>
        <begin position="32"/>
        <end position="260"/>
    </location>
</feature>
<dbReference type="Gene3D" id="3.40.190.10">
    <property type="entry name" value="Periplasmic binding protein-like II"/>
    <property type="match status" value="2"/>
</dbReference>
<gene>
    <name evidence="3" type="ORF">FD06_GL001017</name>
</gene>